<name>A0A286P3H1_9GAMM</name>
<keyword evidence="2" id="KW-1185">Reference proteome</keyword>
<dbReference type="EMBL" id="AP017928">
    <property type="protein sequence ID" value="BBA32193.1"/>
    <property type="molecule type" value="Genomic_DNA"/>
</dbReference>
<organism evidence="1 2">
    <name type="scientific">Methylocaldum marinum</name>
    <dbReference type="NCBI Taxonomy" id="1432792"/>
    <lineage>
        <taxon>Bacteria</taxon>
        <taxon>Pseudomonadati</taxon>
        <taxon>Pseudomonadota</taxon>
        <taxon>Gammaproteobacteria</taxon>
        <taxon>Methylococcales</taxon>
        <taxon>Methylococcaceae</taxon>
        <taxon>Methylocaldum</taxon>
    </lineage>
</organism>
<gene>
    <name evidence="1" type="ORF">sS8_0225</name>
</gene>
<dbReference type="RefSeq" id="WP_145986363.1">
    <property type="nucleotide sequence ID" value="NZ_AP017928.1"/>
</dbReference>
<accession>A0A286P3H1</accession>
<dbReference type="AlphaFoldDB" id="A0A286P3H1"/>
<sequence length="125" mass="13745">MSKIPTDIERSLGMNISRICPFNIAKNNSENHCAHYVSHIMGYELPGATCKNATWADKQKPAKGATIRVNDLFGAVPVTGPLANKPAALTECLIELYLMLMHGIDSPLVSQTNPNIKTFHDLRQI</sequence>
<dbReference type="Proteomes" id="UP000266313">
    <property type="component" value="Chromosome"/>
</dbReference>
<reference evidence="1 2" key="1">
    <citation type="submission" date="2016-12" db="EMBL/GenBank/DDBJ databases">
        <title>Genome sequencing of Methylocaldum marinum.</title>
        <authorList>
            <person name="Takeuchi M."/>
            <person name="Kamagata Y."/>
            <person name="Hiraoka S."/>
            <person name="Oshima K."/>
            <person name="Hattori M."/>
            <person name="Iwasaki W."/>
        </authorList>
    </citation>
    <scope>NUCLEOTIDE SEQUENCE [LARGE SCALE GENOMIC DNA]</scope>
    <source>
        <strain evidence="1 2">S8</strain>
    </source>
</reference>
<dbReference type="OrthoDB" id="3078754at2"/>
<dbReference type="KEGG" id="mmai:sS8_0225"/>
<proteinExistence type="predicted"/>
<evidence type="ECO:0000313" key="2">
    <source>
        <dbReference type="Proteomes" id="UP000266313"/>
    </source>
</evidence>
<protein>
    <submittedName>
        <fullName evidence="1">Uncharacterized protein</fullName>
    </submittedName>
</protein>
<evidence type="ECO:0000313" key="1">
    <source>
        <dbReference type="EMBL" id="BBA32193.1"/>
    </source>
</evidence>